<name>A0A182J3S2_ANOAO</name>
<dbReference type="EnsemblMetazoa" id="AATE010794-RA">
    <property type="protein sequence ID" value="AATE010794-PA.1"/>
    <property type="gene ID" value="AATE010794"/>
</dbReference>
<feature type="signal peptide" evidence="2">
    <location>
        <begin position="1"/>
        <end position="20"/>
    </location>
</feature>
<organism evidence="3">
    <name type="scientific">Anopheles atroparvus</name>
    <name type="common">European mosquito</name>
    <dbReference type="NCBI Taxonomy" id="41427"/>
    <lineage>
        <taxon>Eukaryota</taxon>
        <taxon>Metazoa</taxon>
        <taxon>Ecdysozoa</taxon>
        <taxon>Arthropoda</taxon>
        <taxon>Hexapoda</taxon>
        <taxon>Insecta</taxon>
        <taxon>Pterygota</taxon>
        <taxon>Neoptera</taxon>
        <taxon>Endopterygota</taxon>
        <taxon>Diptera</taxon>
        <taxon>Nematocera</taxon>
        <taxon>Culicoidea</taxon>
        <taxon>Culicidae</taxon>
        <taxon>Anophelinae</taxon>
        <taxon>Anopheles</taxon>
    </lineage>
</organism>
<feature type="chain" id="PRO_5043881772" evidence="2">
    <location>
        <begin position="21"/>
        <end position="248"/>
    </location>
</feature>
<evidence type="ECO:0000313" key="3">
    <source>
        <dbReference type="EnsemblMetazoa" id="AATE010794-PA.1"/>
    </source>
</evidence>
<keyword evidence="2" id="KW-0732">Signal</keyword>
<proteinExistence type="predicted"/>
<dbReference type="AlphaFoldDB" id="A0A182J3S2"/>
<accession>A0A182J3S2</accession>
<reference evidence="3" key="1">
    <citation type="submission" date="2022-08" db="UniProtKB">
        <authorList>
            <consortium name="EnsemblMetazoa"/>
        </authorList>
    </citation>
    <scope>IDENTIFICATION</scope>
    <source>
        <strain evidence="3">EBRO</strain>
    </source>
</reference>
<dbReference type="PROSITE" id="PS51257">
    <property type="entry name" value="PROKAR_LIPOPROTEIN"/>
    <property type="match status" value="1"/>
</dbReference>
<dbReference type="VEuPathDB" id="VectorBase:AATE010794"/>
<feature type="compositionally biased region" description="Pro residues" evidence="1">
    <location>
        <begin position="118"/>
        <end position="127"/>
    </location>
</feature>
<feature type="region of interest" description="Disordered" evidence="1">
    <location>
        <begin position="101"/>
        <end position="144"/>
    </location>
</feature>
<evidence type="ECO:0000256" key="2">
    <source>
        <dbReference type="SAM" id="SignalP"/>
    </source>
</evidence>
<protein>
    <submittedName>
        <fullName evidence="3">Uncharacterized protein</fullName>
    </submittedName>
</protein>
<sequence>MCRTSSCLLTCCGIVTLSVGCGEGGVCADAGGLLLPMMVWPPLLAVSPGLTVAAGIASAPGVPSTFWSPGTTYETMAVAAGLRPTVPGTVAAAAAAAVELTEEPDDPAPPTAIAAEPLLPPPPPDGPSAPDSPLTPPPPLLPSPAPPAALPSFLGLCGPAVSCGVLADGSMRTMIAILSDTFPGGQGPDSGAHVYEDALFCQTDSPEVDGVTILLGVAVVIGSQTRHRRHDREALIAPWSITYITQHI</sequence>
<evidence type="ECO:0000256" key="1">
    <source>
        <dbReference type="SAM" id="MobiDB-lite"/>
    </source>
</evidence>
<feature type="compositionally biased region" description="Pro residues" evidence="1">
    <location>
        <begin position="133"/>
        <end position="144"/>
    </location>
</feature>